<dbReference type="EMBL" id="AWTT01000033">
    <property type="protein sequence ID" value="KIS03055.1"/>
    <property type="molecule type" value="Genomic_DNA"/>
</dbReference>
<dbReference type="AlphaFoldDB" id="A0A0D1A5B8"/>
<dbReference type="PANTHER" id="PTHR30143:SF0">
    <property type="entry name" value="2-KETO-4-PENTENOATE HYDRATASE"/>
    <property type="match status" value="1"/>
</dbReference>
<sequence>MVTDDDSGYRVQYALTQLKHEPVGGYKVSLTSKQTQDMFDADSPLYGAEVKHQWLKSPANVKLSDLMEPLVEVELVFTATSDLSPEDSVEDLRQKTTVAPALELPDARFSDWFPALSKLMVMSDNAVAGRVVFGDEVDSNKFTVDDFSRVKAELKLDGNSLAKGDSSEVLGNPLNSLQWLVKKLASQGLTLAAGQHVSSGTFVLPPHLQAGHYTCHFTSGLGDVDLQVK</sequence>
<organism evidence="1 2">
    <name type="scientific">Paucilactobacillus wasatchensis</name>
    <dbReference type="NCBI Taxonomy" id="1335616"/>
    <lineage>
        <taxon>Bacteria</taxon>
        <taxon>Bacillati</taxon>
        <taxon>Bacillota</taxon>
        <taxon>Bacilli</taxon>
        <taxon>Lactobacillales</taxon>
        <taxon>Lactobacillaceae</taxon>
        <taxon>Paucilactobacillus</taxon>
    </lineage>
</organism>
<dbReference type="Gene3D" id="3.90.850.10">
    <property type="entry name" value="Fumarylacetoacetase-like, C-terminal domain"/>
    <property type="match status" value="1"/>
</dbReference>
<dbReference type="PANTHER" id="PTHR30143">
    <property type="entry name" value="ACID HYDRATASE"/>
    <property type="match status" value="1"/>
</dbReference>
<keyword evidence="2" id="KW-1185">Reference proteome</keyword>
<dbReference type="Proteomes" id="UP000032279">
    <property type="component" value="Unassembled WGS sequence"/>
</dbReference>
<accession>A0A0D1A5B8</accession>
<dbReference type="SUPFAM" id="SSF56529">
    <property type="entry name" value="FAH"/>
    <property type="match status" value="1"/>
</dbReference>
<comment type="caution">
    <text evidence="1">The sequence shown here is derived from an EMBL/GenBank/DDBJ whole genome shotgun (WGS) entry which is preliminary data.</text>
</comment>
<dbReference type="GO" id="GO:0005737">
    <property type="term" value="C:cytoplasm"/>
    <property type="evidence" value="ECO:0007669"/>
    <property type="project" value="TreeGrafter"/>
</dbReference>
<protein>
    <submittedName>
        <fullName evidence="1">Hydratase/decarboxylase</fullName>
    </submittedName>
</protein>
<gene>
    <name evidence="1" type="ORF">WDC_1350</name>
</gene>
<evidence type="ECO:0000313" key="2">
    <source>
        <dbReference type="Proteomes" id="UP000032279"/>
    </source>
</evidence>
<reference evidence="1 2" key="1">
    <citation type="submission" date="2013-08" db="EMBL/GenBank/DDBJ databases">
        <title>Lactobacillus wasatchii sp. WDC04, a late gas producing bacteria isolated from aged chedder cheese.</title>
        <authorList>
            <person name="Oberg C.J."/>
            <person name="Culumber M."/>
            <person name="McMahon D.J."/>
            <person name="Broadbent J.R."/>
            <person name="Oberg T.S."/>
            <person name="Ortaki F."/>
        </authorList>
    </citation>
    <scope>NUCLEOTIDE SEQUENCE [LARGE SCALE GENOMIC DNA]</scope>
    <source>
        <strain evidence="1 2">WDC04</strain>
    </source>
</reference>
<evidence type="ECO:0000313" key="1">
    <source>
        <dbReference type="EMBL" id="KIS03055.1"/>
    </source>
</evidence>
<dbReference type="STRING" id="1335616.WDC_1350"/>
<proteinExistence type="predicted"/>
<dbReference type="GO" id="GO:0008684">
    <property type="term" value="F:2-oxopent-4-enoate hydratase activity"/>
    <property type="evidence" value="ECO:0007669"/>
    <property type="project" value="TreeGrafter"/>
</dbReference>
<name>A0A0D1A5B8_9LACO</name>
<dbReference type="InterPro" id="IPR050772">
    <property type="entry name" value="Hydratase-Decarb/MhpD_sf"/>
</dbReference>
<dbReference type="PATRIC" id="fig|1335616.4.peg.1352"/>
<dbReference type="InterPro" id="IPR036663">
    <property type="entry name" value="Fumarylacetoacetase_C_sf"/>
</dbReference>